<dbReference type="AlphaFoldDB" id="A0A0C9TFZ1"/>
<dbReference type="GO" id="GO:0030246">
    <property type="term" value="F:carbohydrate binding"/>
    <property type="evidence" value="ECO:0007669"/>
    <property type="project" value="InterPro"/>
</dbReference>
<dbReference type="InterPro" id="IPR008928">
    <property type="entry name" value="6-hairpin_glycosidase_sf"/>
</dbReference>
<feature type="domain" description="Glycosyl hydrolase family 92" evidence="1">
    <location>
        <begin position="563"/>
        <end position="790"/>
    </location>
</feature>
<evidence type="ECO:0000313" key="4">
    <source>
        <dbReference type="Proteomes" id="UP000053647"/>
    </source>
</evidence>
<reference evidence="3 4" key="1">
    <citation type="submission" date="2014-06" db="EMBL/GenBank/DDBJ databases">
        <authorList>
            <consortium name="DOE Joint Genome Institute"/>
            <person name="Kuo A."/>
            <person name="Kohler A."/>
            <person name="Nagy L.G."/>
            <person name="Floudas D."/>
            <person name="Copeland A."/>
            <person name="Barry K.W."/>
            <person name="Cichocki N."/>
            <person name="Veneault-Fourrey C."/>
            <person name="LaButti K."/>
            <person name="Lindquist E.A."/>
            <person name="Lipzen A."/>
            <person name="Lundell T."/>
            <person name="Morin E."/>
            <person name="Murat C."/>
            <person name="Sun H."/>
            <person name="Tunlid A."/>
            <person name="Henrissat B."/>
            <person name="Grigoriev I.V."/>
            <person name="Hibbett D.S."/>
            <person name="Martin F."/>
            <person name="Nordberg H.P."/>
            <person name="Cantor M.N."/>
            <person name="Hua S.X."/>
        </authorList>
    </citation>
    <scope>NUCLEOTIDE SEQUENCE [LARGE SCALE GENOMIC DNA]</scope>
    <source>
        <strain evidence="3 4">ATCC 200175</strain>
    </source>
</reference>
<evidence type="ECO:0000259" key="2">
    <source>
        <dbReference type="Pfam" id="PF17678"/>
    </source>
</evidence>
<dbReference type="EMBL" id="KN820484">
    <property type="protein sequence ID" value="KIJ06151.1"/>
    <property type="molecule type" value="Genomic_DNA"/>
</dbReference>
<dbReference type="InterPro" id="IPR018171">
    <property type="entry name" value="Pept_tRNA_hydro_CS"/>
</dbReference>
<dbReference type="Gene3D" id="3.40.50.1470">
    <property type="entry name" value="Peptidyl-tRNA hydrolase"/>
    <property type="match status" value="1"/>
</dbReference>
<dbReference type="GO" id="GO:0005634">
    <property type="term" value="C:nucleus"/>
    <property type="evidence" value="ECO:0007669"/>
    <property type="project" value="TreeGrafter"/>
</dbReference>
<dbReference type="InterPro" id="IPR036416">
    <property type="entry name" value="Pept_tRNA_hydro_sf"/>
</dbReference>
<dbReference type="CDD" id="cd00462">
    <property type="entry name" value="PTH"/>
    <property type="match status" value="1"/>
</dbReference>
<sequence>MTLPAKLPQLLVVGLGNLPYPNTRHSVGHLIVDALAQRFRIRMTTNKALGGITGHSNALIGDLNIDLTLFKPKPLMNITGPAVAAALRHTAKAPGAMVVIHDSLGHKPKSLSVKFGGSANGHNGIRSVTSALGGDANFYRFRIGIGRDGDAATYVLSKLPTEESVYWDLGGGLDILGASHLFQPFEAPTIDGEALDGAHLRQAGRQSGPSKPILAPKAHKCTPMANPIEEPHSIRETMGSATARWLIALACVATTLAQPSPKVQERITAAIEAAKTSNSTDIDYTAFVNPFIGTDAYFYGDVCPGASVPFGMVKFTTDFTGYAPAGYVADPTQKVRGISPLHDSGTGSSLGSYGNFEVMPLLCPGGFDTCTTTLLARERYRKNNTDGGAFMLFLACYTDAMLDASPGYFSLTLDNDIQIEATSTRRSGLERFTFPKGSKPYFVLDLANDLPASFAGGVMNIDPDKGRVTIGGHWGSSFGPGSYHYQAFACYDLLGNGTQKLSEYGVWTGDTYGLDAKGLGQTHLNLSQNLIGAPYQSGALFSYEGNPEEVILRVGVSFVSADQACANAEEEIGTSSFESIVSASKGEWNQKLSKIEIDIAGTPDNVTEMFYSSLYRTSLTPNNATLETQGVFANTPSFYFDSLYCSWDTFRTYYPLMTLHSPVEFAQIVDTYIDGWRKLGWMPECRANHLPGWTQGGSSGDNIVAQFAVNYHDDAEALGVDLNELYAAMVTDGEVNPPEWNTMGRQVNVYKQYGYVPFAVLDTSSTGRQTREGSRTLEYAFEDFAIRQVSA</sequence>
<dbReference type="InterPro" id="IPR041371">
    <property type="entry name" value="GH92_N"/>
</dbReference>
<dbReference type="Pfam" id="PF01195">
    <property type="entry name" value="Pept_tRNA_hydro"/>
    <property type="match status" value="1"/>
</dbReference>
<dbReference type="Gene3D" id="2.70.98.10">
    <property type="match status" value="1"/>
</dbReference>
<dbReference type="Pfam" id="PF07971">
    <property type="entry name" value="Glyco_hydro_92"/>
    <property type="match status" value="1"/>
</dbReference>
<organism evidence="3 4">
    <name type="scientific">Paxillus involutus ATCC 200175</name>
    <dbReference type="NCBI Taxonomy" id="664439"/>
    <lineage>
        <taxon>Eukaryota</taxon>
        <taxon>Fungi</taxon>
        <taxon>Dikarya</taxon>
        <taxon>Basidiomycota</taxon>
        <taxon>Agaricomycotina</taxon>
        <taxon>Agaricomycetes</taxon>
        <taxon>Agaricomycetidae</taxon>
        <taxon>Boletales</taxon>
        <taxon>Paxilineae</taxon>
        <taxon>Paxillaceae</taxon>
        <taxon>Paxillus</taxon>
    </lineage>
</organism>
<dbReference type="GO" id="GO:0000224">
    <property type="term" value="F:peptide-N4-(N-acetyl-beta-glucosaminyl)asparagine amidase activity"/>
    <property type="evidence" value="ECO:0007669"/>
    <property type="project" value="TreeGrafter"/>
</dbReference>
<evidence type="ECO:0000259" key="1">
    <source>
        <dbReference type="Pfam" id="PF07971"/>
    </source>
</evidence>
<dbReference type="Gene3D" id="1.20.1050.60">
    <property type="entry name" value="alpha-1,2-mannosidase"/>
    <property type="match status" value="1"/>
</dbReference>
<dbReference type="PANTHER" id="PTHR12143">
    <property type="entry name" value="PEPTIDE N-GLYCANASE PNGASE -RELATED"/>
    <property type="match status" value="1"/>
</dbReference>
<dbReference type="NCBIfam" id="TIGR00447">
    <property type="entry name" value="pth"/>
    <property type="match status" value="1"/>
</dbReference>
<dbReference type="InterPro" id="IPR050883">
    <property type="entry name" value="PNGase"/>
</dbReference>
<keyword evidence="4" id="KW-1185">Reference proteome</keyword>
<dbReference type="InterPro" id="IPR014718">
    <property type="entry name" value="GH-type_carb-bd"/>
</dbReference>
<dbReference type="SUPFAM" id="SSF48208">
    <property type="entry name" value="Six-hairpin glycosidases"/>
    <property type="match status" value="1"/>
</dbReference>
<dbReference type="Proteomes" id="UP000053647">
    <property type="component" value="Unassembled WGS sequence"/>
</dbReference>
<accession>A0A0C9TFZ1</accession>
<dbReference type="SUPFAM" id="SSF53178">
    <property type="entry name" value="Peptidyl-tRNA hydrolase-like"/>
    <property type="match status" value="1"/>
</dbReference>
<dbReference type="HOGENOM" id="CLU_354918_0_0_1"/>
<dbReference type="GO" id="GO:0004045">
    <property type="term" value="F:peptidyl-tRNA hydrolase activity"/>
    <property type="evidence" value="ECO:0007669"/>
    <property type="project" value="InterPro"/>
</dbReference>
<feature type="domain" description="Glycosyl hydrolase family 92 N-terminal" evidence="2">
    <location>
        <begin position="287"/>
        <end position="557"/>
    </location>
</feature>
<dbReference type="Pfam" id="PF17678">
    <property type="entry name" value="Glyco_hydro_92N"/>
    <property type="match status" value="1"/>
</dbReference>
<dbReference type="GO" id="GO:0006516">
    <property type="term" value="P:glycoprotein catabolic process"/>
    <property type="evidence" value="ECO:0007669"/>
    <property type="project" value="TreeGrafter"/>
</dbReference>
<protein>
    <submittedName>
        <fullName evidence="3">Glycoside hydrolase family 92 protein</fullName>
    </submittedName>
</protein>
<name>A0A0C9TFZ1_PAXIN</name>
<dbReference type="OrthoDB" id="1711136at2759"/>
<dbReference type="GO" id="GO:0005975">
    <property type="term" value="P:carbohydrate metabolic process"/>
    <property type="evidence" value="ECO:0007669"/>
    <property type="project" value="InterPro"/>
</dbReference>
<reference evidence="4" key="2">
    <citation type="submission" date="2015-01" db="EMBL/GenBank/DDBJ databases">
        <title>Evolutionary Origins and Diversification of the Mycorrhizal Mutualists.</title>
        <authorList>
            <consortium name="DOE Joint Genome Institute"/>
            <consortium name="Mycorrhizal Genomics Consortium"/>
            <person name="Kohler A."/>
            <person name="Kuo A."/>
            <person name="Nagy L.G."/>
            <person name="Floudas D."/>
            <person name="Copeland A."/>
            <person name="Barry K.W."/>
            <person name="Cichocki N."/>
            <person name="Veneault-Fourrey C."/>
            <person name="LaButti K."/>
            <person name="Lindquist E.A."/>
            <person name="Lipzen A."/>
            <person name="Lundell T."/>
            <person name="Morin E."/>
            <person name="Murat C."/>
            <person name="Riley R."/>
            <person name="Ohm R."/>
            <person name="Sun H."/>
            <person name="Tunlid A."/>
            <person name="Henrissat B."/>
            <person name="Grigoriev I.V."/>
            <person name="Hibbett D.S."/>
            <person name="Martin F."/>
        </authorList>
    </citation>
    <scope>NUCLEOTIDE SEQUENCE [LARGE SCALE GENOMIC DNA]</scope>
    <source>
        <strain evidence="4">ATCC 200175</strain>
    </source>
</reference>
<dbReference type="PROSITE" id="PS01196">
    <property type="entry name" value="PEPT_TRNA_HYDROL_2"/>
    <property type="match status" value="1"/>
</dbReference>
<gene>
    <name evidence="3" type="ORF">PAXINDRAFT_103489</name>
</gene>
<dbReference type="InterPro" id="IPR001328">
    <property type="entry name" value="Pept_tRNA_hydro"/>
</dbReference>
<proteinExistence type="predicted"/>
<dbReference type="PANTHER" id="PTHR12143:SF25">
    <property type="entry name" value="FAMILY PROTEIN, PUTATIVE (AFU_ORTHOLOGUE AFUA_1G10790)-RELATED"/>
    <property type="match status" value="1"/>
</dbReference>
<evidence type="ECO:0000313" key="3">
    <source>
        <dbReference type="EMBL" id="KIJ06151.1"/>
    </source>
</evidence>
<keyword evidence="3" id="KW-0378">Hydrolase</keyword>
<dbReference type="InterPro" id="IPR012939">
    <property type="entry name" value="Glyco_hydro_92"/>
</dbReference>
<dbReference type="GO" id="GO:0005829">
    <property type="term" value="C:cytosol"/>
    <property type="evidence" value="ECO:0007669"/>
    <property type="project" value="TreeGrafter"/>
</dbReference>